<name>A0A1H9MU55_9STRE</name>
<protein>
    <submittedName>
        <fullName evidence="1">Uncharacterized protein</fullName>
    </submittedName>
</protein>
<accession>A0A1H9MU55</accession>
<dbReference type="Proteomes" id="UP000182712">
    <property type="component" value="Unassembled WGS sequence"/>
</dbReference>
<evidence type="ECO:0000313" key="2">
    <source>
        <dbReference type="Proteomes" id="UP000182712"/>
    </source>
</evidence>
<dbReference type="EMBL" id="FOGM01000002">
    <property type="protein sequence ID" value="SER27202.1"/>
    <property type="molecule type" value="Genomic_DNA"/>
</dbReference>
<dbReference type="RefSeq" id="WP_074581804.1">
    <property type="nucleotide sequence ID" value="NZ_FNFJ01000003.1"/>
</dbReference>
<organism evidence="1 2">
    <name type="scientific">Streptococcus gallolyticus</name>
    <dbReference type="NCBI Taxonomy" id="315405"/>
    <lineage>
        <taxon>Bacteria</taxon>
        <taxon>Bacillati</taxon>
        <taxon>Bacillota</taxon>
        <taxon>Bacilli</taxon>
        <taxon>Lactobacillales</taxon>
        <taxon>Streptococcaceae</taxon>
        <taxon>Streptococcus</taxon>
    </lineage>
</organism>
<evidence type="ECO:0000313" key="1">
    <source>
        <dbReference type="EMBL" id="SER27202.1"/>
    </source>
</evidence>
<gene>
    <name evidence="1" type="ORF">SAMN04487840_102161</name>
</gene>
<proteinExistence type="predicted"/>
<reference evidence="1 2" key="1">
    <citation type="submission" date="2016-10" db="EMBL/GenBank/DDBJ databases">
        <authorList>
            <person name="de Groot N.N."/>
        </authorList>
    </citation>
    <scope>NUCLEOTIDE SEQUENCE [LARGE SCALE GENOMIC DNA]</scope>
    <source>
        <strain evidence="1 2">VTM2R47</strain>
    </source>
</reference>
<sequence length="363" mass="43015">MTNTLEARIRHGMKRKSFYESIYGEHQYEREELKKYLNQRVRCVARVVDKKEQVFVIREVMINDDITLDHLHITSPENENFLEKALQRKQKISFKGYVGYYKRAKSNRIIYGLRLLSDFRNAQPSVLENILIGTRDFWDLVETDFHRYSNKQPYHNIRTINLRPFSQQDYSILNDYRLLPTPILKTYEIYLQVAIKEYFGANHFLKDYSAKYYNKTPEEFSITDLMVFSKYMTADWKKIPSNYDVIMAESEKIEAMLKSSSIFKEIKHLIDDSISQIQRLEGKYGQFIPVDLIDYGYHQLVHCPLSLVGEQSLLIVDTVVRHDKILTTQSNRVLLKELSDCDVEQTSLLLYSPIRQVLFEEIK</sequence>
<dbReference type="AlphaFoldDB" id="A0A1H9MU55"/>